<proteinExistence type="predicted"/>
<sequence>MELNKLKLERLNQYALLVSTQAFNHAIKCGFQDTTNNSKAYVLYKICTTICETEPTVECELDLYCAKMVYGSLQRILNSICTDAEQYHVEVLDACEDSIKVWHAFNRMKYILDNFEYELFDE</sequence>
<evidence type="ECO:0000313" key="1">
    <source>
        <dbReference type="EMBL" id="DAE02007.1"/>
    </source>
</evidence>
<name>A0A8S5P4G6_9CAUD</name>
<reference evidence="1" key="1">
    <citation type="journal article" date="2021" name="Proc. Natl. Acad. Sci. U.S.A.">
        <title>A Catalog of Tens of Thousands of Viruses from Human Metagenomes Reveals Hidden Associations with Chronic Diseases.</title>
        <authorList>
            <person name="Tisza M.J."/>
            <person name="Buck C.B."/>
        </authorList>
    </citation>
    <scope>NUCLEOTIDE SEQUENCE</scope>
    <source>
        <strain evidence="1">Ctiam3</strain>
    </source>
</reference>
<protein>
    <submittedName>
        <fullName evidence="1">Uncharacterized protein</fullName>
    </submittedName>
</protein>
<organism evidence="1">
    <name type="scientific">Siphoviridae sp. ctiam3</name>
    <dbReference type="NCBI Taxonomy" id="2825624"/>
    <lineage>
        <taxon>Viruses</taxon>
        <taxon>Duplodnaviria</taxon>
        <taxon>Heunggongvirae</taxon>
        <taxon>Uroviricota</taxon>
        <taxon>Caudoviricetes</taxon>
    </lineage>
</organism>
<accession>A0A8S5P4G6</accession>
<dbReference type="EMBL" id="BK015338">
    <property type="protein sequence ID" value="DAE02007.1"/>
    <property type="molecule type" value="Genomic_DNA"/>
</dbReference>